<dbReference type="Pfam" id="PF00355">
    <property type="entry name" value="Rieske"/>
    <property type="match status" value="1"/>
</dbReference>
<dbReference type="PANTHER" id="PTHR21266">
    <property type="entry name" value="IRON-SULFUR DOMAIN CONTAINING PROTEIN"/>
    <property type="match status" value="1"/>
</dbReference>
<dbReference type="SUPFAM" id="SSF55961">
    <property type="entry name" value="Bet v1-like"/>
    <property type="match status" value="1"/>
</dbReference>
<dbReference type="Gene3D" id="2.102.10.10">
    <property type="entry name" value="Rieske [2Fe-2S] iron-sulphur domain"/>
    <property type="match status" value="1"/>
</dbReference>
<gene>
    <name evidence="7" type="primary">ndmA</name>
    <name evidence="7" type="ORF">Ttaiw_00753</name>
</gene>
<dbReference type="SUPFAM" id="SSF50022">
    <property type="entry name" value="ISP domain"/>
    <property type="match status" value="1"/>
</dbReference>
<dbReference type="CDD" id="cd03469">
    <property type="entry name" value="Rieske_RO_Alpha_N"/>
    <property type="match status" value="1"/>
</dbReference>
<dbReference type="InterPro" id="IPR036922">
    <property type="entry name" value="Rieske_2Fe-2S_sf"/>
</dbReference>
<dbReference type="PROSITE" id="PS00570">
    <property type="entry name" value="RING_HYDROXYL_ALPHA"/>
    <property type="match status" value="1"/>
</dbReference>
<evidence type="ECO:0000256" key="1">
    <source>
        <dbReference type="ARBA" id="ARBA00022714"/>
    </source>
</evidence>
<dbReference type="InterPro" id="IPR044043">
    <property type="entry name" value="VanA_C_cat"/>
</dbReference>
<evidence type="ECO:0000313" key="7">
    <source>
        <dbReference type="EMBL" id="TSE33207.1"/>
    </source>
</evidence>
<dbReference type="InterPro" id="IPR017941">
    <property type="entry name" value="Rieske_2Fe-2S"/>
</dbReference>
<dbReference type="RefSeq" id="WP_143897521.1">
    <property type="nucleotide sequence ID" value="NZ_CP083911.1"/>
</dbReference>
<name>A0A554XBI9_9BURK</name>
<keyword evidence="2" id="KW-0479">Metal-binding</keyword>
<keyword evidence="1" id="KW-0001">2Fe-2S</keyword>
<dbReference type="Proteomes" id="UP000317763">
    <property type="component" value="Unassembled WGS sequence"/>
</dbReference>
<feature type="domain" description="Rieske" evidence="6">
    <location>
        <begin position="7"/>
        <end position="110"/>
    </location>
</feature>
<dbReference type="GO" id="GO:0051537">
    <property type="term" value="F:2 iron, 2 sulfur cluster binding"/>
    <property type="evidence" value="ECO:0007669"/>
    <property type="project" value="UniProtKB-KW"/>
</dbReference>
<evidence type="ECO:0000256" key="4">
    <source>
        <dbReference type="ARBA" id="ARBA00023004"/>
    </source>
</evidence>
<dbReference type="STRING" id="307486.GCA_000807215_00719"/>
<organism evidence="7 8">
    <name type="scientific">Tepidimonas taiwanensis</name>
    <dbReference type="NCBI Taxonomy" id="307486"/>
    <lineage>
        <taxon>Bacteria</taxon>
        <taxon>Pseudomonadati</taxon>
        <taxon>Pseudomonadota</taxon>
        <taxon>Betaproteobacteria</taxon>
        <taxon>Burkholderiales</taxon>
        <taxon>Tepidimonas</taxon>
    </lineage>
</organism>
<dbReference type="AlphaFoldDB" id="A0A554XBI9"/>
<keyword evidence="4" id="KW-0408">Iron</keyword>
<dbReference type="EMBL" id="VJOM01000005">
    <property type="protein sequence ID" value="TSE33207.1"/>
    <property type="molecule type" value="Genomic_DNA"/>
</dbReference>
<evidence type="ECO:0000259" key="6">
    <source>
        <dbReference type="PROSITE" id="PS51296"/>
    </source>
</evidence>
<evidence type="ECO:0000256" key="2">
    <source>
        <dbReference type="ARBA" id="ARBA00022723"/>
    </source>
</evidence>
<reference evidence="7 8" key="1">
    <citation type="submission" date="2019-07" db="EMBL/GenBank/DDBJ databases">
        <title>Tepidimonas taiwanensis I1-1 draft genome.</title>
        <authorList>
            <person name="Da Costa M.S."/>
            <person name="Froufe H.J.C."/>
            <person name="Egas C."/>
            <person name="Albuquerque L."/>
        </authorList>
    </citation>
    <scope>NUCLEOTIDE SEQUENCE [LARGE SCALE GENOMIC DNA]</scope>
    <source>
        <strain evidence="7 8">I1-1</strain>
    </source>
</reference>
<dbReference type="GO" id="GO:0032259">
    <property type="term" value="P:methylation"/>
    <property type="evidence" value="ECO:0007669"/>
    <property type="project" value="UniProtKB-KW"/>
</dbReference>
<proteinExistence type="predicted"/>
<dbReference type="GO" id="GO:0016491">
    <property type="term" value="F:oxidoreductase activity"/>
    <property type="evidence" value="ECO:0007669"/>
    <property type="project" value="UniProtKB-KW"/>
</dbReference>
<dbReference type="InterPro" id="IPR050584">
    <property type="entry name" value="Cholesterol_7-desaturase"/>
</dbReference>
<accession>A0A554XBI9</accession>
<evidence type="ECO:0000313" key="8">
    <source>
        <dbReference type="Proteomes" id="UP000317763"/>
    </source>
</evidence>
<keyword evidence="8" id="KW-1185">Reference proteome</keyword>
<evidence type="ECO:0000256" key="5">
    <source>
        <dbReference type="ARBA" id="ARBA00023014"/>
    </source>
</evidence>
<keyword evidence="5" id="KW-0411">Iron-sulfur</keyword>
<keyword evidence="3 7" id="KW-0560">Oxidoreductase</keyword>
<dbReference type="EC" id="1.14.13.178" evidence="7"/>
<evidence type="ECO:0000256" key="3">
    <source>
        <dbReference type="ARBA" id="ARBA00023002"/>
    </source>
</evidence>
<dbReference type="Gene3D" id="3.90.380.10">
    <property type="entry name" value="Naphthalene 1,2-dioxygenase Alpha Subunit, Chain A, domain 1"/>
    <property type="match status" value="1"/>
</dbReference>
<protein>
    <submittedName>
        <fullName evidence="7">Methylxanthine N1-demethylase NdmA</fullName>
        <ecNumber evidence="7">1.14.13.178</ecNumber>
    </submittedName>
</protein>
<keyword evidence="7" id="KW-0808">Transferase</keyword>
<comment type="caution">
    <text evidence="7">The sequence shown here is derived from an EMBL/GenBank/DDBJ whole genome shotgun (WGS) entry which is preliminary data.</text>
</comment>
<keyword evidence="7" id="KW-0489">Methyltransferase</keyword>
<dbReference type="GO" id="GO:0005506">
    <property type="term" value="F:iron ion binding"/>
    <property type="evidence" value="ECO:0007669"/>
    <property type="project" value="InterPro"/>
</dbReference>
<dbReference type="OrthoDB" id="9790995at2"/>
<dbReference type="InterPro" id="IPR015881">
    <property type="entry name" value="ARHD_Rieske_2Fe_2S"/>
</dbReference>
<dbReference type="PANTHER" id="PTHR21266:SF60">
    <property type="entry name" value="3-KETOSTEROID-9-ALPHA-MONOOXYGENASE, OXYGENASE COMPONENT"/>
    <property type="match status" value="1"/>
</dbReference>
<dbReference type="PROSITE" id="PS51296">
    <property type="entry name" value="RIESKE"/>
    <property type="match status" value="1"/>
</dbReference>
<sequence length="318" mass="34822">MIERGHWWPVALATDVGEAPLPVTLLGEPLVLWRDAAGAVQAFADRCPHRGARLSLGVVVEGQLQCPYHGWRFDGQGQCRRVPALPGFTPPADHRAVRYAVTAAHGLLWVCLGEPVTDGPPPLPALPTRCVLHGPFDVATSAPRAVENFLDTAHFAFVHAGWLGDPAHGEVPHHTLVHTPDGRPVVPDYPAWQPRASASAAGGAWVRYRYEVLSPYAALLHKRPAGEGPTDAYVLWASPQQPEACRVWFAQYTSDTDTPDEVLRAFQSTIFAQDRPILESQSPKRLPLDGSERMCAADRLSAAYRRYLREQGITFGVC</sequence>
<dbReference type="Pfam" id="PF19112">
    <property type="entry name" value="VanA_C"/>
    <property type="match status" value="1"/>
</dbReference>
<dbReference type="GO" id="GO:0008168">
    <property type="term" value="F:methyltransferase activity"/>
    <property type="evidence" value="ECO:0007669"/>
    <property type="project" value="UniProtKB-KW"/>
</dbReference>